<dbReference type="AlphaFoldDB" id="A0AAU7U6J1"/>
<organism evidence="1">
    <name type="scientific">Deinococcus sonorensis KR-87</name>
    <dbReference type="NCBI Taxonomy" id="694439"/>
    <lineage>
        <taxon>Bacteria</taxon>
        <taxon>Thermotogati</taxon>
        <taxon>Deinococcota</taxon>
        <taxon>Deinococci</taxon>
        <taxon>Deinococcales</taxon>
        <taxon>Deinococcaceae</taxon>
        <taxon>Deinococcus</taxon>
    </lineage>
</organism>
<dbReference type="RefSeq" id="WP_350242070.1">
    <property type="nucleotide sequence ID" value="NZ_CP158298.1"/>
</dbReference>
<geneLocation type="plasmid" evidence="1">
    <name>pDson03</name>
</geneLocation>
<protein>
    <submittedName>
        <fullName evidence="1">Uncharacterized protein</fullName>
    </submittedName>
</protein>
<accession>A0AAU7U6J1</accession>
<evidence type="ECO:0000313" key="1">
    <source>
        <dbReference type="EMBL" id="XBV84071.1"/>
    </source>
</evidence>
<dbReference type="EMBL" id="CP158298">
    <property type="protein sequence ID" value="XBV84071.1"/>
    <property type="molecule type" value="Genomic_DNA"/>
</dbReference>
<keyword evidence="1" id="KW-0614">Plasmid</keyword>
<reference evidence="1" key="1">
    <citation type="submission" date="2024-06" db="EMBL/GenBank/DDBJ databases">
        <title>Draft Genome Sequence of Deinococcus sonorensis Type Strain KR-87, a Biofilm Producing Representative of the Genus Deinococcus.</title>
        <authorList>
            <person name="Boren L.S."/>
            <person name="Grosso R.A."/>
            <person name="Hugenberg-Cox A.N."/>
            <person name="Hill J.T.E."/>
            <person name="Albert C.M."/>
            <person name="Tuohy J.M."/>
        </authorList>
    </citation>
    <scope>NUCLEOTIDE SEQUENCE</scope>
    <source>
        <strain evidence="1">KR-87</strain>
        <plasmid evidence="1">pDson03</plasmid>
    </source>
</reference>
<sequence length="68" mass="7794">MIPYLCNEIVEKVRRRLTGPGFSEELADHMAACCRYDDPYDDDHWAQALWSDVLTLLAVEQPVDVVGR</sequence>
<proteinExistence type="predicted"/>
<gene>
    <name evidence="1" type="ORF">ABOD76_05120</name>
</gene>
<dbReference type="KEGG" id="dsc:ABOD76_05120"/>
<name>A0AAU7U6J1_9DEIO</name>